<feature type="transmembrane region" description="Helical" evidence="2">
    <location>
        <begin position="90"/>
        <end position="115"/>
    </location>
</feature>
<keyword evidence="2" id="KW-0472">Membrane</keyword>
<keyword evidence="2" id="KW-0812">Transmembrane</keyword>
<dbReference type="Pfam" id="PF13828">
    <property type="entry name" value="DUF4190"/>
    <property type="match status" value="1"/>
</dbReference>
<feature type="region of interest" description="Disordered" evidence="1">
    <location>
        <begin position="121"/>
        <end position="144"/>
    </location>
</feature>
<protein>
    <submittedName>
        <fullName evidence="4">DUF4190 domain-containing protein</fullName>
    </submittedName>
</protein>
<evidence type="ECO:0000256" key="2">
    <source>
        <dbReference type="SAM" id="Phobius"/>
    </source>
</evidence>
<organism evidence="4 5">
    <name type="scientific">Streptomyces daliensis</name>
    <dbReference type="NCBI Taxonomy" id="299421"/>
    <lineage>
        <taxon>Bacteria</taxon>
        <taxon>Bacillati</taxon>
        <taxon>Actinomycetota</taxon>
        <taxon>Actinomycetes</taxon>
        <taxon>Kitasatosporales</taxon>
        <taxon>Streptomycetaceae</taxon>
        <taxon>Streptomyces</taxon>
    </lineage>
</organism>
<keyword evidence="2" id="KW-1133">Transmembrane helix</keyword>
<evidence type="ECO:0000313" key="5">
    <source>
        <dbReference type="Proteomes" id="UP000675554"/>
    </source>
</evidence>
<dbReference type="InterPro" id="IPR025241">
    <property type="entry name" value="DUF4190"/>
</dbReference>
<comment type="caution">
    <text evidence="4">The sequence shown here is derived from an EMBL/GenBank/DDBJ whole genome shotgun (WGS) entry which is preliminary data.</text>
</comment>
<gene>
    <name evidence="4" type="ORF">KDA82_05425</name>
</gene>
<evidence type="ECO:0000259" key="3">
    <source>
        <dbReference type="Pfam" id="PF13828"/>
    </source>
</evidence>
<sequence>MPGAPGAPGAYGYGGGPYGGGYGWPGPPLPTGMSVASMVLGIISLVLVLTCWGSFLGIITAPVALGLGVSARRKVDRGELGGRGQATSGLVMGVIGTVASALVVVLIVLMFTVWADEIEESDPGTGPGGSSIDARGSVTLVMDR</sequence>
<feature type="domain" description="DUF4190" evidence="3">
    <location>
        <begin position="33"/>
        <end position="102"/>
    </location>
</feature>
<evidence type="ECO:0000313" key="4">
    <source>
        <dbReference type="EMBL" id="MBR7672478.1"/>
    </source>
</evidence>
<dbReference type="EMBL" id="JAGSMN010000107">
    <property type="protein sequence ID" value="MBR7672478.1"/>
    <property type="molecule type" value="Genomic_DNA"/>
</dbReference>
<feature type="transmembrane region" description="Helical" evidence="2">
    <location>
        <begin position="38"/>
        <end position="69"/>
    </location>
</feature>
<evidence type="ECO:0000256" key="1">
    <source>
        <dbReference type="SAM" id="MobiDB-lite"/>
    </source>
</evidence>
<proteinExistence type="predicted"/>
<accession>A0A8T4IKP8</accession>
<dbReference type="AlphaFoldDB" id="A0A8T4IKP8"/>
<reference evidence="4" key="1">
    <citation type="submission" date="2021-04" db="EMBL/GenBank/DDBJ databases">
        <title>Sequencing of actinobacteria type strains.</title>
        <authorList>
            <person name="Nguyen G.-S."/>
            <person name="Wentzel A."/>
        </authorList>
    </citation>
    <scope>NUCLEOTIDE SEQUENCE</scope>
    <source>
        <strain evidence="4">DSM 42095</strain>
    </source>
</reference>
<keyword evidence="5" id="KW-1185">Reference proteome</keyword>
<name>A0A8T4IKP8_9ACTN</name>
<dbReference type="Proteomes" id="UP000675554">
    <property type="component" value="Unassembled WGS sequence"/>
</dbReference>